<dbReference type="AlphaFoldDB" id="A0A4R1BEV3"/>
<dbReference type="Proteomes" id="UP000295244">
    <property type="component" value="Unassembled WGS sequence"/>
</dbReference>
<dbReference type="EMBL" id="SKBU01000023">
    <property type="protein sequence ID" value="TCJ15614.1"/>
    <property type="molecule type" value="Genomic_DNA"/>
</dbReference>
<evidence type="ECO:0000259" key="1">
    <source>
        <dbReference type="Pfam" id="PF14502"/>
    </source>
</evidence>
<feature type="domain" description="Uncharacterised protein YhfZ C-terminal" evidence="2">
    <location>
        <begin position="85"/>
        <end position="317"/>
    </location>
</feature>
<dbReference type="SUPFAM" id="SSF53850">
    <property type="entry name" value="Periplasmic binding protein-like II"/>
    <property type="match status" value="1"/>
</dbReference>
<dbReference type="Gene3D" id="3.40.190.10">
    <property type="entry name" value="Periplasmic binding protein-like II"/>
    <property type="match status" value="2"/>
</dbReference>
<feature type="domain" description="YhfZ helix-turn-helix" evidence="1">
    <location>
        <begin position="36"/>
        <end position="81"/>
    </location>
</feature>
<protein>
    <submittedName>
        <fullName evidence="3">Uncharacterized protein</fullName>
    </submittedName>
</protein>
<evidence type="ECO:0000313" key="4">
    <source>
        <dbReference type="Proteomes" id="UP000295244"/>
    </source>
</evidence>
<dbReference type="InterPro" id="IPR032791">
    <property type="entry name" value="YhfZ_C"/>
</dbReference>
<dbReference type="InterPro" id="IPR036388">
    <property type="entry name" value="WH-like_DNA-bd_sf"/>
</dbReference>
<name>A0A4R1BEV3_9ACTN</name>
<dbReference type="OrthoDB" id="147067at2"/>
<evidence type="ECO:0000259" key="2">
    <source>
        <dbReference type="Pfam" id="PF14503"/>
    </source>
</evidence>
<keyword evidence="4" id="KW-1185">Reference proteome</keyword>
<dbReference type="Pfam" id="PF14503">
    <property type="entry name" value="YhfZ_C"/>
    <property type="match status" value="1"/>
</dbReference>
<accession>A0A4R1BEV3</accession>
<reference evidence="3 4" key="1">
    <citation type="submission" date="2019-03" db="EMBL/GenBank/DDBJ databases">
        <title>Whole genome sequence of a novel Rubrobacter taiwanensis strain, isolated from Yellowstone National Park.</title>
        <authorList>
            <person name="Freed S."/>
            <person name="Ramaley R.F."/>
            <person name="Kyndt J.A."/>
        </authorList>
    </citation>
    <scope>NUCLEOTIDE SEQUENCE [LARGE SCALE GENOMIC DNA]</scope>
    <source>
        <strain evidence="3 4">Yellowstone</strain>
    </source>
</reference>
<dbReference type="Gene3D" id="1.10.10.10">
    <property type="entry name" value="Winged helix-like DNA-binding domain superfamily/Winged helix DNA-binding domain"/>
    <property type="match status" value="1"/>
</dbReference>
<sequence length="319" mass="34889">MAPGVDAAFDPMLGLLEKNGLICREVARELISLAPGSRLKTTSEYARLLRAGQGTVQKAFKTLEGMGAIILESRGHLGTYLLEKDLRRLWAVSGLGTVTGVMPLPDSGEFEGIATALTQLFKDAGIPLNLLHLNGARRRIEYLRSGADFVVLSRFSAERVCSQEPDLKVLLGCGANTFYAADSLTVLVRREAEGTIRRVGIDETSWDHAEITRLEFDQAPVEFVPSPYHMIPDLILEGTLDAAVWRRTTRRVEAASQTLSFLPIRSDSARRISQDLSALAVVGAKDNAATGSLFAEVVDERGLVRVRDEVIEGKRVPLF</sequence>
<dbReference type="RefSeq" id="WP_132692386.1">
    <property type="nucleotide sequence ID" value="NZ_SKBU01000023.1"/>
</dbReference>
<proteinExistence type="predicted"/>
<comment type="caution">
    <text evidence="3">The sequence shown here is derived from an EMBL/GenBank/DDBJ whole genome shotgun (WGS) entry which is preliminary data.</text>
</comment>
<organism evidence="3 4">
    <name type="scientific">Rubrobacter taiwanensis</name>
    <dbReference type="NCBI Taxonomy" id="185139"/>
    <lineage>
        <taxon>Bacteria</taxon>
        <taxon>Bacillati</taxon>
        <taxon>Actinomycetota</taxon>
        <taxon>Rubrobacteria</taxon>
        <taxon>Rubrobacterales</taxon>
        <taxon>Rubrobacteraceae</taxon>
        <taxon>Rubrobacter</taxon>
    </lineage>
</organism>
<dbReference type="InterPro" id="IPR041444">
    <property type="entry name" value="HTH_41"/>
</dbReference>
<dbReference type="Pfam" id="PF14502">
    <property type="entry name" value="HTH_41"/>
    <property type="match status" value="1"/>
</dbReference>
<evidence type="ECO:0000313" key="3">
    <source>
        <dbReference type="EMBL" id="TCJ15614.1"/>
    </source>
</evidence>
<gene>
    <name evidence="3" type="ORF">E0L93_12395</name>
</gene>